<dbReference type="AlphaFoldDB" id="A0A921UGU7"/>
<gene>
    <name evidence="1" type="ORF">BDA96_04G007700</name>
</gene>
<accession>A0A921UGU7</accession>
<protein>
    <submittedName>
        <fullName evidence="1">Uncharacterized protein</fullName>
    </submittedName>
</protein>
<comment type="caution">
    <text evidence="1">The sequence shown here is derived from an EMBL/GenBank/DDBJ whole genome shotgun (WGS) entry which is preliminary data.</text>
</comment>
<organism evidence="1 2">
    <name type="scientific">Sorghum bicolor</name>
    <name type="common">Sorghum</name>
    <name type="synonym">Sorghum vulgare</name>
    <dbReference type="NCBI Taxonomy" id="4558"/>
    <lineage>
        <taxon>Eukaryota</taxon>
        <taxon>Viridiplantae</taxon>
        <taxon>Streptophyta</taxon>
        <taxon>Embryophyta</taxon>
        <taxon>Tracheophyta</taxon>
        <taxon>Spermatophyta</taxon>
        <taxon>Magnoliopsida</taxon>
        <taxon>Liliopsida</taxon>
        <taxon>Poales</taxon>
        <taxon>Poaceae</taxon>
        <taxon>PACMAD clade</taxon>
        <taxon>Panicoideae</taxon>
        <taxon>Andropogonodae</taxon>
        <taxon>Andropogoneae</taxon>
        <taxon>Sorghinae</taxon>
        <taxon>Sorghum</taxon>
    </lineage>
</organism>
<proteinExistence type="predicted"/>
<dbReference type="Proteomes" id="UP000807115">
    <property type="component" value="Chromosome 4"/>
</dbReference>
<name>A0A921UGU7_SORBI</name>
<evidence type="ECO:0000313" key="2">
    <source>
        <dbReference type="Proteomes" id="UP000807115"/>
    </source>
</evidence>
<sequence>MLDSSSTKTILLDRGFLKVGSFILPLIPWDRSYGSTILPLQTHLTDAHNLNPHSLIASNSQHLTIYIYGLPPHLCCEFIVRQLLKKICIVHKIAFTPANLTYSVDAYGSDMSIPEITHIGVKKETHNGSIISIWPLWYEVITEDMHPNQHDLYYLENTDNFRGDSDLDSEHHKEVQKQYYELQDGNKETTSQLNEYIAGYSDDSDWEPYVP</sequence>
<dbReference type="EMBL" id="CM027683">
    <property type="protein sequence ID" value="KAG0531253.1"/>
    <property type="molecule type" value="Genomic_DNA"/>
</dbReference>
<reference evidence="1" key="1">
    <citation type="journal article" date="2019" name="BMC Genomics">
        <title>A new reference genome for Sorghum bicolor reveals high levels of sequence similarity between sweet and grain genotypes: implications for the genetics of sugar metabolism.</title>
        <authorList>
            <person name="Cooper E.A."/>
            <person name="Brenton Z.W."/>
            <person name="Flinn B.S."/>
            <person name="Jenkins J."/>
            <person name="Shu S."/>
            <person name="Flowers D."/>
            <person name="Luo F."/>
            <person name="Wang Y."/>
            <person name="Xia P."/>
            <person name="Barry K."/>
            <person name="Daum C."/>
            <person name="Lipzen A."/>
            <person name="Yoshinaga Y."/>
            <person name="Schmutz J."/>
            <person name="Saski C."/>
            <person name="Vermerris W."/>
            <person name="Kresovich S."/>
        </authorList>
    </citation>
    <scope>NUCLEOTIDE SEQUENCE</scope>
</reference>
<evidence type="ECO:0000313" key="1">
    <source>
        <dbReference type="EMBL" id="KAG0531253.1"/>
    </source>
</evidence>
<reference evidence="1" key="2">
    <citation type="submission" date="2020-10" db="EMBL/GenBank/DDBJ databases">
        <authorList>
            <person name="Cooper E.A."/>
            <person name="Brenton Z.W."/>
            <person name="Flinn B.S."/>
            <person name="Jenkins J."/>
            <person name="Shu S."/>
            <person name="Flowers D."/>
            <person name="Luo F."/>
            <person name="Wang Y."/>
            <person name="Xia P."/>
            <person name="Barry K."/>
            <person name="Daum C."/>
            <person name="Lipzen A."/>
            <person name="Yoshinaga Y."/>
            <person name="Schmutz J."/>
            <person name="Saski C."/>
            <person name="Vermerris W."/>
            <person name="Kresovich S."/>
        </authorList>
    </citation>
    <scope>NUCLEOTIDE SEQUENCE</scope>
</reference>